<name>A0A8J9W048_BRALA</name>
<evidence type="ECO:0000256" key="1">
    <source>
        <dbReference type="SAM" id="MobiDB-lite"/>
    </source>
</evidence>
<dbReference type="PANTHER" id="PTHR34756">
    <property type="entry name" value="CELL DIVISION CYCLE-ASSOCIATED PROTEIN 3"/>
    <property type="match status" value="1"/>
</dbReference>
<dbReference type="EMBL" id="OV696696">
    <property type="protein sequence ID" value="CAH1240331.1"/>
    <property type="molecule type" value="Genomic_DNA"/>
</dbReference>
<dbReference type="Proteomes" id="UP000838412">
    <property type="component" value="Chromosome 11"/>
</dbReference>
<organism evidence="2 3">
    <name type="scientific">Branchiostoma lanceolatum</name>
    <name type="common">Common lancelet</name>
    <name type="synonym">Amphioxus lanceolatum</name>
    <dbReference type="NCBI Taxonomy" id="7740"/>
    <lineage>
        <taxon>Eukaryota</taxon>
        <taxon>Metazoa</taxon>
        <taxon>Chordata</taxon>
        <taxon>Cephalochordata</taxon>
        <taxon>Leptocardii</taxon>
        <taxon>Amphioxiformes</taxon>
        <taxon>Branchiostomatidae</taxon>
        <taxon>Branchiostoma</taxon>
    </lineage>
</organism>
<dbReference type="InterPro" id="IPR038832">
    <property type="entry name" value="CDCA3"/>
</dbReference>
<feature type="compositionally biased region" description="Basic and acidic residues" evidence="1">
    <location>
        <begin position="57"/>
        <end position="76"/>
    </location>
</feature>
<keyword evidence="3" id="KW-1185">Reference proteome</keyword>
<dbReference type="PANTHER" id="PTHR34756:SF1">
    <property type="entry name" value="CELL DIVISION CYCLE-ASSOCIATED PROTEIN 3"/>
    <property type="match status" value="1"/>
</dbReference>
<feature type="region of interest" description="Disordered" evidence="1">
    <location>
        <begin position="1"/>
        <end position="77"/>
    </location>
</feature>
<feature type="region of interest" description="Disordered" evidence="1">
    <location>
        <begin position="98"/>
        <end position="129"/>
    </location>
</feature>
<dbReference type="OrthoDB" id="9987838at2759"/>
<accession>A0A8J9W048</accession>
<evidence type="ECO:0000313" key="3">
    <source>
        <dbReference type="Proteomes" id="UP000838412"/>
    </source>
</evidence>
<proteinExistence type="predicted"/>
<reference evidence="2" key="1">
    <citation type="submission" date="2022-01" db="EMBL/GenBank/DDBJ databases">
        <authorList>
            <person name="Braso-Vives M."/>
        </authorList>
    </citation>
    <scope>NUCLEOTIDE SEQUENCE</scope>
</reference>
<dbReference type="AlphaFoldDB" id="A0A8J9W048"/>
<gene>
    <name evidence="2" type="primary">Hypp5983</name>
    <name evidence="2" type="ORF">BLAG_LOCUS4321</name>
</gene>
<protein>
    <submittedName>
        <fullName evidence="2">Hypp5983 protein</fullName>
    </submittedName>
</protein>
<evidence type="ECO:0000313" key="2">
    <source>
        <dbReference type="EMBL" id="CAH1240331.1"/>
    </source>
</evidence>
<sequence>MGAFESKSWASLDDSTSSTPPEQRKVLQFDPRSPTSGIERTPIQIEKTTEVFVDPRSPTREVERTPIRGSDKDSYREPWCYDSELSLDLSTSSVCRLLDDDPDASPQIPDIQVTPPGRGSSRASRQTPQYERELCDMMDNLTDGGTAQEDTRLLKAKGRKITSKQKWGWGNGMFKAVKPAEKPVKIHPNNRKVLFTATGNLPRSPLTTRNDENPRALVQQKQMARLGLTKTVQRPIRLTSKYELFSDKENVEIK</sequence>